<dbReference type="InterPro" id="IPR029021">
    <property type="entry name" value="Prot-tyrosine_phosphatase-like"/>
</dbReference>
<comment type="similarity">
    <text evidence="1">Belongs to the protein-tyrosine phosphatase family.</text>
</comment>
<name>A0AA41ZHS4_9SPHN</name>
<dbReference type="RefSeq" id="WP_265271079.1">
    <property type="nucleotide sequence ID" value="NZ_JANFAV010000019.1"/>
</dbReference>
<organism evidence="2 3">
    <name type="scientific">Sphingomonas lycopersici</name>
    <dbReference type="NCBI Taxonomy" id="2951807"/>
    <lineage>
        <taxon>Bacteria</taxon>
        <taxon>Pseudomonadati</taxon>
        <taxon>Pseudomonadota</taxon>
        <taxon>Alphaproteobacteria</taxon>
        <taxon>Sphingomonadales</taxon>
        <taxon>Sphingomonadaceae</taxon>
        <taxon>Sphingomonas</taxon>
    </lineage>
</organism>
<keyword evidence="3" id="KW-1185">Reference proteome</keyword>
<evidence type="ECO:0000256" key="1">
    <source>
        <dbReference type="ARBA" id="ARBA00009580"/>
    </source>
</evidence>
<sequence length="259" mass="27642">MSDRVLNFEGIHNFRDYGGYDTPVGRLRTGLLWRSGQHGAATAADLASLADLRISTVIDLRGDSERALAPCLRHDGFDGLVLFAPGETAGIELAPHEEAGRGITTAAEARGAMTRLYAAMPYRPILVRSLTLYFEALATRDGASLLHCLAGKDRTGLAAALLHRLLGVHADDVMADYLLTNTAGDPARRIASAAASIRERYGPQMSDEAIVALMSVEADYLRTAFAAIDERHGGVEAYAAEVLGVDAARRQAIAARLVA</sequence>
<dbReference type="PROSITE" id="PS00383">
    <property type="entry name" value="TYR_PHOSPHATASE_1"/>
    <property type="match status" value="1"/>
</dbReference>
<dbReference type="InterPro" id="IPR016130">
    <property type="entry name" value="Tyr_Pase_AS"/>
</dbReference>
<dbReference type="SUPFAM" id="SSF52799">
    <property type="entry name" value="(Phosphotyrosine protein) phosphatases II"/>
    <property type="match status" value="1"/>
</dbReference>
<dbReference type="AlphaFoldDB" id="A0AA41ZHS4"/>
<dbReference type="PANTHER" id="PTHR31126">
    <property type="entry name" value="TYROSINE-PROTEIN PHOSPHATASE"/>
    <property type="match status" value="1"/>
</dbReference>
<accession>A0AA41ZHS4</accession>
<dbReference type="Pfam" id="PF13350">
    <property type="entry name" value="Y_phosphatase3"/>
    <property type="match status" value="1"/>
</dbReference>
<evidence type="ECO:0000313" key="2">
    <source>
        <dbReference type="EMBL" id="MCW6537189.1"/>
    </source>
</evidence>
<dbReference type="PANTHER" id="PTHR31126:SF1">
    <property type="entry name" value="TYROSINE SPECIFIC PROTEIN PHOSPHATASES DOMAIN-CONTAINING PROTEIN"/>
    <property type="match status" value="1"/>
</dbReference>
<protein>
    <submittedName>
        <fullName evidence="2">Tyrosine-protein phosphatase</fullName>
    </submittedName>
</protein>
<dbReference type="GO" id="GO:0004721">
    <property type="term" value="F:phosphoprotein phosphatase activity"/>
    <property type="evidence" value="ECO:0007669"/>
    <property type="project" value="InterPro"/>
</dbReference>
<dbReference type="EMBL" id="JANFAV010000019">
    <property type="protein sequence ID" value="MCW6537189.1"/>
    <property type="molecule type" value="Genomic_DNA"/>
</dbReference>
<dbReference type="Proteomes" id="UP001165565">
    <property type="component" value="Unassembled WGS sequence"/>
</dbReference>
<proteinExistence type="inferred from homology"/>
<dbReference type="InterPro" id="IPR026893">
    <property type="entry name" value="Tyr/Ser_Pase_IphP-type"/>
</dbReference>
<evidence type="ECO:0000313" key="3">
    <source>
        <dbReference type="Proteomes" id="UP001165565"/>
    </source>
</evidence>
<comment type="caution">
    <text evidence="2">The sequence shown here is derived from an EMBL/GenBank/DDBJ whole genome shotgun (WGS) entry which is preliminary data.</text>
</comment>
<reference evidence="2" key="1">
    <citation type="submission" date="2022-06" db="EMBL/GenBank/DDBJ databases">
        <title>Sphingomonas sp. nov. isolated from rhizosphere soil of tomato.</title>
        <authorList>
            <person name="Dong H."/>
            <person name="Gao R."/>
        </authorList>
    </citation>
    <scope>NUCLEOTIDE SEQUENCE</scope>
    <source>
        <strain evidence="2">MMSM24</strain>
    </source>
</reference>
<gene>
    <name evidence="2" type="ORF">NEE01_20620</name>
</gene>
<dbReference type="Gene3D" id="3.90.190.10">
    <property type="entry name" value="Protein tyrosine phosphatase superfamily"/>
    <property type="match status" value="1"/>
</dbReference>